<protein>
    <recommendedName>
        <fullName evidence="3">Sulfotransferase family protein</fullName>
    </recommendedName>
</protein>
<dbReference type="SUPFAM" id="SSF52540">
    <property type="entry name" value="P-loop containing nucleoside triphosphate hydrolases"/>
    <property type="match status" value="1"/>
</dbReference>
<dbReference type="Proteomes" id="UP000184225">
    <property type="component" value="Unassembled WGS sequence"/>
</dbReference>
<gene>
    <name evidence="1" type="ORF">SAMN04488096_101355</name>
</gene>
<keyword evidence="2" id="KW-1185">Reference proteome</keyword>
<accession>A0A1M6AN30</accession>
<sequence length="214" mass="25586">MGLLNKNNKIFCIGLNKTGTTSIERVLKGFQFKMGNQEKAELLLKNWYDRDFKSIIKFCKKAEAFQDIPFSLPYTYMFLEQHYPQAKFILTVRDNEEQWYNSITKFHAKLWSDNKLTPPNATELRNAIYRYKGWAFEANQFMFNTDENEPYNKETLIAYYKNHNYQVQRYFESMPDKLLVINVSNSDDYYKLCKFLNKPAQGTDFPWENKTNSR</sequence>
<evidence type="ECO:0000313" key="1">
    <source>
        <dbReference type="EMBL" id="SHI37886.1"/>
    </source>
</evidence>
<dbReference type="PANTHER" id="PTHR36978">
    <property type="entry name" value="P-LOOP CONTAINING NUCLEOTIDE TRIPHOSPHATE HYDROLASE"/>
    <property type="match status" value="1"/>
</dbReference>
<name>A0A1M6AN30_9FLAO</name>
<dbReference type="EMBL" id="FQYY01000001">
    <property type="protein sequence ID" value="SHI37886.1"/>
    <property type="molecule type" value="Genomic_DNA"/>
</dbReference>
<dbReference type="InterPro" id="IPR027417">
    <property type="entry name" value="P-loop_NTPase"/>
</dbReference>
<dbReference type="AlphaFoldDB" id="A0A1M6AN30"/>
<dbReference type="PANTHER" id="PTHR36978:SF4">
    <property type="entry name" value="P-LOOP CONTAINING NUCLEOSIDE TRIPHOSPHATE HYDROLASE PROTEIN"/>
    <property type="match status" value="1"/>
</dbReference>
<dbReference type="STRING" id="579105.SAMN04488096_101355"/>
<proteinExistence type="predicted"/>
<dbReference type="Gene3D" id="3.40.50.300">
    <property type="entry name" value="P-loop containing nucleotide triphosphate hydrolases"/>
    <property type="match status" value="1"/>
</dbReference>
<dbReference type="OrthoDB" id="285690at2"/>
<reference evidence="1 2" key="1">
    <citation type="submission" date="2016-11" db="EMBL/GenBank/DDBJ databases">
        <authorList>
            <person name="Jaros S."/>
            <person name="Januszkiewicz K."/>
            <person name="Wedrychowicz H."/>
        </authorList>
    </citation>
    <scope>NUCLEOTIDE SEQUENCE [LARGE SCALE GENOMIC DNA]</scope>
    <source>
        <strain evidence="1 2">DSM 21425</strain>
    </source>
</reference>
<dbReference type="InterPro" id="IPR040632">
    <property type="entry name" value="Sulfotransfer_4"/>
</dbReference>
<dbReference type="Pfam" id="PF17784">
    <property type="entry name" value="Sulfotransfer_4"/>
    <property type="match status" value="1"/>
</dbReference>
<evidence type="ECO:0008006" key="3">
    <source>
        <dbReference type="Google" id="ProtNLM"/>
    </source>
</evidence>
<evidence type="ECO:0000313" key="2">
    <source>
        <dbReference type="Proteomes" id="UP000184225"/>
    </source>
</evidence>
<organism evidence="1 2">
    <name type="scientific">Mesonia phycicola</name>
    <dbReference type="NCBI Taxonomy" id="579105"/>
    <lineage>
        <taxon>Bacteria</taxon>
        <taxon>Pseudomonadati</taxon>
        <taxon>Bacteroidota</taxon>
        <taxon>Flavobacteriia</taxon>
        <taxon>Flavobacteriales</taxon>
        <taxon>Flavobacteriaceae</taxon>
        <taxon>Mesonia</taxon>
    </lineage>
</organism>
<dbReference type="RefSeq" id="WP_073148000.1">
    <property type="nucleotide sequence ID" value="NZ_FQYY01000001.1"/>
</dbReference>